<dbReference type="PROSITE" id="PS50262">
    <property type="entry name" value="G_PROTEIN_RECEP_F1_2"/>
    <property type="match status" value="1"/>
</dbReference>
<evidence type="ECO:0000313" key="7">
    <source>
        <dbReference type="EMBL" id="EFP00164.1"/>
    </source>
</evidence>
<protein>
    <recommendedName>
        <fullName evidence="6">G-protein coupled receptors family 1 profile domain-containing protein</fullName>
    </recommendedName>
</protein>
<accession>E3LLD8</accession>
<evidence type="ECO:0000256" key="5">
    <source>
        <dbReference type="SAM" id="Phobius"/>
    </source>
</evidence>
<dbReference type="InterPro" id="IPR047130">
    <property type="entry name" value="7TM_GPCR_Srsx_nematod"/>
</dbReference>
<keyword evidence="3 5" id="KW-1133">Transmembrane helix</keyword>
<sequence>MSDINGIIFSEKYTKDYDKTFIILYIVEGLFIILANLFLTIRLFTNRQLRTQKEFIVIGACLFFDVIFGITYFSAGVYRAIVVFVYEKFPFVSMWDCFMTIHNQFFIFITIMAGIVLVFTAIDRFICVFFPIRYIKLHVEYAYMLMFLPYLIILPLWIPAAIGAYENYSVKNFTMNCLMNQALTIDYYVLYRTIRIVSTIGCIFLYLPIFVKMCVVSFSNLSCFILIVQRTQSIYNHTKIAPGSTKNGKRLLSMTKTVALITGSTVCLFTVPDLITYFSPFINSNVMYLMNLNKGVVNLIIFLTTQKCLRDLMFPRSARKTSAMFASRTTRTNHTIIVHQI</sequence>
<name>E3LLD8_CAERE</name>
<dbReference type="GO" id="GO:0016020">
    <property type="term" value="C:membrane"/>
    <property type="evidence" value="ECO:0007669"/>
    <property type="project" value="UniProtKB-SubCell"/>
</dbReference>
<feature type="domain" description="G-protein coupled receptors family 1 profile" evidence="6">
    <location>
        <begin position="35"/>
        <end position="314"/>
    </location>
</feature>
<gene>
    <name evidence="7" type="ORF">CRE_18533</name>
</gene>
<dbReference type="EMBL" id="DS268410">
    <property type="protein sequence ID" value="EFP00164.1"/>
    <property type="molecule type" value="Genomic_DNA"/>
</dbReference>
<feature type="transmembrane region" description="Helical" evidence="5">
    <location>
        <begin position="258"/>
        <end position="279"/>
    </location>
</feature>
<evidence type="ECO:0000313" key="8">
    <source>
        <dbReference type="Proteomes" id="UP000008281"/>
    </source>
</evidence>
<proteinExistence type="predicted"/>
<dbReference type="Proteomes" id="UP000008281">
    <property type="component" value="Unassembled WGS sequence"/>
</dbReference>
<dbReference type="GO" id="GO:0004930">
    <property type="term" value="F:G protein-coupled receptor activity"/>
    <property type="evidence" value="ECO:0007669"/>
    <property type="project" value="InterPro"/>
</dbReference>
<evidence type="ECO:0000256" key="2">
    <source>
        <dbReference type="ARBA" id="ARBA00022692"/>
    </source>
</evidence>
<dbReference type="InParanoid" id="E3LLD8"/>
<dbReference type="InterPro" id="IPR017452">
    <property type="entry name" value="GPCR_Rhodpsn_7TM"/>
</dbReference>
<dbReference type="HOGENOM" id="CLU_070170_0_0_1"/>
<evidence type="ECO:0000259" key="6">
    <source>
        <dbReference type="PROSITE" id="PS50262"/>
    </source>
</evidence>
<evidence type="ECO:0000256" key="1">
    <source>
        <dbReference type="ARBA" id="ARBA00004370"/>
    </source>
</evidence>
<evidence type="ECO:0000256" key="3">
    <source>
        <dbReference type="ARBA" id="ARBA00022989"/>
    </source>
</evidence>
<organism evidence="8">
    <name type="scientific">Caenorhabditis remanei</name>
    <name type="common">Caenorhabditis vulgaris</name>
    <dbReference type="NCBI Taxonomy" id="31234"/>
    <lineage>
        <taxon>Eukaryota</taxon>
        <taxon>Metazoa</taxon>
        <taxon>Ecdysozoa</taxon>
        <taxon>Nematoda</taxon>
        <taxon>Chromadorea</taxon>
        <taxon>Rhabditida</taxon>
        <taxon>Rhabditina</taxon>
        <taxon>Rhabditomorpha</taxon>
        <taxon>Rhabditoidea</taxon>
        <taxon>Rhabditidae</taxon>
        <taxon>Peloderinae</taxon>
        <taxon>Caenorhabditis</taxon>
    </lineage>
</organism>
<evidence type="ECO:0000256" key="4">
    <source>
        <dbReference type="ARBA" id="ARBA00023136"/>
    </source>
</evidence>
<dbReference type="SUPFAM" id="SSF81321">
    <property type="entry name" value="Family A G protein-coupled receptor-like"/>
    <property type="match status" value="1"/>
</dbReference>
<feature type="transmembrane region" description="Helical" evidence="5">
    <location>
        <begin position="105"/>
        <end position="130"/>
    </location>
</feature>
<dbReference type="OrthoDB" id="5820857at2759"/>
<dbReference type="PANTHER" id="PTHR23360:SF26">
    <property type="entry name" value="G-PROTEIN COUPLED RECEPTORS FAMILY 1 PROFILE DOMAIN-CONTAINING PROTEIN"/>
    <property type="match status" value="1"/>
</dbReference>
<dbReference type="OMA" id="RFICVFF"/>
<feature type="transmembrane region" description="Helical" evidence="5">
    <location>
        <begin position="142"/>
        <end position="165"/>
    </location>
</feature>
<dbReference type="InterPro" id="IPR000276">
    <property type="entry name" value="GPCR_Rhodpsn"/>
</dbReference>
<dbReference type="AlphaFoldDB" id="E3LLD8"/>
<dbReference type="eggNOG" id="ENOG502TGJ8">
    <property type="taxonomic scope" value="Eukaryota"/>
</dbReference>
<dbReference type="PANTHER" id="PTHR23360">
    <property type="entry name" value="G-PROTEIN COUPLED RECEPTORS FAMILY 1 PROFILE DOMAIN-CONTAINING PROTEIN-RELATED"/>
    <property type="match status" value="1"/>
</dbReference>
<comment type="subcellular location">
    <subcellularLocation>
        <location evidence="1">Membrane</location>
    </subcellularLocation>
</comment>
<feature type="transmembrane region" description="Helical" evidence="5">
    <location>
        <begin position="22"/>
        <end position="44"/>
    </location>
</feature>
<feature type="transmembrane region" description="Helical" evidence="5">
    <location>
        <begin position="56"/>
        <end position="85"/>
    </location>
</feature>
<keyword evidence="8" id="KW-1185">Reference proteome</keyword>
<keyword evidence="2 5" id="KW-0812">Transmembrane</keyword>
<dbReference type="Gene3D" id="1.20.1070.10">
    <property type="entry name" value="Rhodopsin 7-helix transmembrane proteins"/>
    <property type="match status" value="1"/>
</dbReference>
<reference evidence="7" key="1">
    <citation type="submission" date="2007-07" db="EMBL/GenBank/DDBJ databases">
        <title>PCAP assembly of the Caenorhabditis remanei genome.</title>
        <authorList>
            <consortium name="The Caenorhabditis remanei Sequencing Consortium"/>
            <person name="Wilson R.K."/>
        </authorList>
    </citation>
    <scope>NUCLEOTIDE SEQUENCE [LARGE SCALE GENOMIC DNA]</scope>
    <source>
        <strain evidence="7">PB4641</strain>
    </source>
</reference>
<dbReference type="PROSITE" id="PS00237">
    <property type="entry name" value="G_PROTEIN_RECEP_F1_1"/>
    <property type="match status" value="1"/>
</dbReference>
<keyword evidence="4 5" id="KW-0472">Membrane</keyword>